<evidence type="ECO:0000313" key="2">
    <source>
        <dbReference type="Proteomes" id="UP000533598"/>
    </source>
</evidence>
<proteinExistence type="predicted"/>
<evidence type="ECO:0000313" key="1">
    <source>
        <dbReference type="EMBL" id="MBB4682163.1"/>
    </source>
</evidence>
<dbReference type="EMBL" id="JACHMH010000001">
    <property type="protein sequence ID" value="MBB4682163.1"/>
    <property type="molecule type" value="Genomic_DNA"/>
</dbReference>
<dbReference type="Proteomes" id="UP000533598">
    <property type="component" value="Unassembled WGS sequence"/>
</dbReference>
<dbReference type="RefSeq" id="WP_185009247.1">
    <property type="nucleotide sequence ID" value="NZ_BAAAUI010000037.1"/>
</dbReference>
<dbReference type="AlphaFoldDB" id="A0A7W7FYY4"/>
<gene>
    <name evidence="1" type="ORF">HNR67_008281</name>
</gene>
<reference evidence="1 2" key="1">
    <citation type="submission" date="2020-08" db="EMBL/GenBank/DDBJ databases">
        <title>Sequencing the genomes of 1000 actinobacteria strains.</title>
        <authorList>
            <person name="Klenk H.-P."/>
        </authorList>
    </citation>
    <scope>NUCLEOTIDE SEQUENCE [LARGE SCALE GENOMIC DNA]</scope>
    <source>
        <strain evidence="1 2">DSM 44230</strain>
    </source>
</reference>
<sequence>METVWSSGRPILDVHEPPDRCTTRGRECYRAVATRLAELAELAATQSDPTARNALLRTVHGWQFLLAQHRAVGRKKRRRCRLCRPAWGLGGEWPCPTWRIAYVQLCLVEDSPTPELSSWPSSPPPGQDDIPVQRARHRLRVAPGVVA</sequence>
<organism evidence="1 2">
    <name type="scientific">Crossiella cryophila</name>
    <dbReference type="NCBI Taxonomy" id="43355"/>
    <lineage>
        <taxon>Bacteria</taxon>
        <taxon>Bacillati</taxon>
        <taxon>Actinomycetota</taxon>
        <taxon>Actinomycetes</taxon>
        <taxon>Pseudonocardiales</taxon>
        <taxon>Pseudonocardiaceae</taxon>
        <taxon>Crossiella</taxon>
    </lineage>
</organism>
<comment type="caution">
    <text evidence="1">The sequence shown here is derived from an EMBL/GenBank/DDBJ whole genome shotgun (WGS) entry which is preliminary data.</text>
</comment>
<protein>
    <submittedName>
        <fullName evidence="1">Uncharacterized protein</fullName>
    </submittedName>
</protein>
<name>A0A7W7FYY4_9PSEU</name>
<accession>A0A7W7FYY4</accession>
<keyword evidence="2" id="KW-1185">Reference proteome</keyword>